<dbReference type="PROSITE" id="PS51257">
    <property type="entry name" value="PROKAR_LIPOPROTEIN"/>
    <property type="match status" value="1"/>
</dbReference>
<feature type="domain" description="Aminopeptidase N-like N-terminal" evidence="7">
    <location>
        <begin position="36"/>
        <end position="214"/>
    </location>
</feature>
<evidence type="ECO:0000259" key="7">
    <source>
        <dbReference type="Pfam" id="PF17900"/>
    </source>
</evidence>
<keyword evidence="8" id="KW-0645">Protease</keyword>
<protein>
    <recommendedName>
        <fullName evidence="2">Transcription initiation factor TFIID subunit 2</fullName>
    </recommendedName>
</protein>
<dbReference type="InterPro" id="IPR027268">
    <property type="entry name" value="Peptidase_M4/M1_CTD_sf"/>
</dbReference>
<keyword evidence="9" id="KW-1185">Reference proteome</keyword>
<dbReference type="Pfam" id="PF17900">
    <property type="entry name" value="Peptidase_M1_N"/>
    <property type="match status" value="1"/>
</dbReference>
<dbReference type="PANTHER" id="PTHR15137:SF9">
    <property type="entry name" value="TRANSCRIPTION INITIATION FACTOR TFIID SUBUNIT 2"/>
    <property type="match status" value="1"/>
</dbReference>
<dbReference type="Gene3D" id="2.60.40.1730">
    <property type="entry name" value="tricorn interacting facor f3 domain"/>
    <property type="match status" value="1"/>
</dbReference>
<dbReference type="EMBL" id="JBHULB010000014">
    <property type="protein sequence ID" value="MFD2587451.1"/>
    <property type="molecule type" value="Genomic_DNA"/>
</dbReference>
<evidence type="ECO:0000313" key="8">
    <source>
        <dbReference type="EMBL" id="MFD2587451.1"/>
    </source>
</evidence>
<keyword evidence="3" id="KW-0805">Transcription regulation</keyword>
<organism evidence="8 9">
    <name type="scientific">Croceitalea marina</name>
    <dbReference type="NCBI Taxonomy" id="1775166"/>
    <lineage>
        <taxon>Bacteria</taxon>
        <taxon>Pseudomonadati</taxon>
        <taxon>Bacteroidota</taxon>
        <taxon>Flavobacteriia</taxon>
        <taxon>Flavobacteriales</taxon>
        <taxon>Flavobacteriaceae</taxon>
        <taxon>Croceitalea</taxon>
    </lineage>
</organism>
<dbReference type="Proteomes" id="UP001597526">
    <property type="component" value="Unassembled WGS sequence"/>
</dbReference>
<dbReference type="InterPro" id="IPR045357">
    <property type="entry name" value="Aminopeptidase_N-like_N"/>
</dbReference>
<keyword evidence="8" id="KW-0031">Aminopeptidase</keyword>
<proteinExistence type="inferred from homology"/>
<evidence type="ECO:0000256" key="5">
    <source>
        <dbReference type="SAM" id="SignalP"/>
    </source>
</evidence>
<keyword evidence="5" id="KW-0732">Signal</keyword>
<sequence length="849" mass="97490">MKQLFIVLSFLLLLSCGQTYDGDNDSGKIDVTHQILNIEVHPEQYVTGETTLFLSINSDLSEFSLSAAEMDILSVELNENTVKHELDRKEYKLQIKPDRPLEAGKEAVVKITYKAYHKNQSDPANIWGSFGKGVRYFKPTKTEKERRNQAWAFGEAESSKYWFPCNNDPSDLRTTEITIKGFSGVLSNGRLVNTIKHPDGVEVTYKEDIPYAAYQTFFVVGDYHNYQQSYEDVILNNYGYPDEKTGTKESVISLPDMMKYFSEYTGTKYPYETYSQIFVQDFAGWKPALATSIITENMVDDKTTHEDFLYGWDLTQGEALAAQWFGNYLKPKTWNDIWLSKGFSRYFSGLYTKHANGETEFLTYLLSPDLFAYLGDWNSGTNTRVVQDSIPDLDSFVNSNAPYAKGARVLHMLRKELGEEKWKEVIKTYVKDHGNKLVTTAKLIESVNKVSNKPMDWFFKQWVFEVGHPKFKIDYDYDEASQEFTLNIHQNQKVDSIVHGRKIPFFKGKMLVEIDDGIKDILIEPKSKNSYVFSLSQAPKLINIDFEDTWIKEIEPLKKSTDQLLAELINSKDGLHRVTVMRRLANMALKDSTGQQTQSKIKNALLDRAVNEKYWRMRVITTGQLARLFPSDVNGMISLDSETEKVLLQLVEREESWAKAWTINFLGNTRDKKYVPIYLKGLSDYSDRVVFMSAIALGKSKDARAYDALMQLPQKPSWKNQSLISSMYGLKELQDHRAYDFVLSTLVDSEKPHWNLGTPIWDHRLAAANTLVALERVEQGYDLVYKNYKDALANNNINDIFYNTQLISVLGDSRGIKVFDELNQRFKGDENALTAIEQLKKAFESTIKN</sequence>
<dbReference type="Gene3D" id="1.10.390.10">
    <property type="entry name" value="Neutral Protease Domain 2"/>
    <property type="match status" value="1"/>
</dbReference>
<evidence type="ECO:0000313" key="9">
    <source>
        <dbReference type="Proteomes" id="UP001597526"/>
    </source>
</evidence>
<dbReference type="Pfam" id="PF01433">
    <property type="entry name" value="Peptidase_M1"/>
    <property type="match status" value="1"/>
</dbReference>
<dbReference type="SUPFAM" id="SSF55486">
    <property type="entry name" value="Metalloproteases ('zincins'), catalytic domain"/>
    <property type="match status" value="1"/>
</dbReference>
<dbReference type="Pfam" id="PF13646">
    <property type="entry name" value="HEAT_2"/>
    <property type="match status" value="1"/>
</dbReference>
<gene>
    <name evidence="8" type="ORF">ACFSQJ_10955</name>
</gene>
<dbReference type="SUPFAM" id="SSF63737">
    <property type="entry name" value="Leukotriene A4 hydrolase N-terminal domain"/>
    <property type="match status" value="1"/>
</dbReference>
<dbReference type="Gene3D" id="1.25.10.10">
    <property type="entry name" value="Leucine-rich Repeat Variant"/>
    <property type="match status" value="1"/>
</dbReference>
<dbReference type="RefSeq" id="WP_377766989.1">
    <property type="nucleotide sequence ID" value="NZ_JBHULB010000014.1"/>
</dbReference>
<dbReference type="InterPro" id="IPR042097">
    <property type="entry name" value="Aminopeptidase_N-like_N_sf"/>
</dbReference>
<dbReference type="InterPro" id="IPR011989">
    <property type="entry name" value="ARM-like"/>
</dbReference>
<feature type="chain" id="PRO_5045458730" description="Transcription initiation factor TFIID subunit 2" evidence="5">
    <location>
        <begin position="22"/>
        <end position="849"/>
    </location>
</feature>
<dbReference type="PANTHER" id="PTHR15137">
    <property type="entry name" value="TRANSCRIPTION INITIATION FACTOR TFIID"/>
    <property type="match status" value="1"/>
</dbReference>
<feature type="signal peptide" evidence="5">
    <location>
        <begin position="1"/>
        <end position="21"/>
    </location>
</feature>
<keyword evidence="8" id="KW-0378">Hydrolase</keyword>
<dbReference type="InterPro" id="IPR037813">
    <property type="entry name" value="TAF2"/>
</dbReference>
<name>A0ABW5MXD6_9FLAO</name>
<comment type="similarity">
    <text evidence="1">Belongs to the TAF2 family.</text>
</comment>
<dbReference type="InterPro" id="IPR014782">
    <property type="entry name" value="Peptidase_M1_dom"/>
</dbReference>
<evidence type="ECO:0000256" key="2">
    <source>
        <dbReference type="ARBA" id="ARBA00017363"/>
    </source>
</evidence>
<evidence type="ECO:0000256" key="1">
    <source>
        <dbReference type="ARBA" id="ARBA00010937"/>
    </source>
</evidence>
<evidence type="ECO:0000256" key="4">
    <source>
        <dbReference type="ARBA" id="ARBA00023163"/>
    </source>
</evidence>
<evidence type="ECO:0000256" key="3">
    <source>
        <dbReference type="ARBA" id="ARBA00023015"/>
    </source>
</evidence>
<comment type="caution">
    <text evidence="8">The sequence shown here is derived from an EMBL/GenBank/DDBJ whole genome shotgun (WGS) entry which is preliminary data.</text>
</comment>
<feature type="domain" description="Peptidase M1 membrane alanine aminopeptidase" evidence="6">
    <location>
        <begin position="256"/>
        <end position="462"/>
    </location>
</feature>
<keyword evidence="4" id="KW-0804">Transcription</keyword>
<dbReference type="InterPro" id="IPR016024">
    <property type="entry name" value="ARM-type_fold"/>
</dbReference>
<dbReference type="GO" id="GO:0004177">
    <property type="term" value="F:aminopeptidase activity"/>
    <property type="evidence" value="ECO:0007669"/>
    <property type="project" value="UniProtKB-KW"/>
</dbReference>
<dbReference type="SUPFAM" id="SSF48371">
    <property type="entry name" value="ARM repeat"/>
    <property type="match status" value="1"/>
</dbReference>
<reference evidence="9" key="1">
    <citation type="journal article" date="2019" name="Int. J. Syst. Evol. Microbiol.">
        <title>The Global Catalogue of Microorganisms (GCM) 10K type strain sequencing project: providing services to taxonomists for standard genome sequencing and annotation.</title>
        <authorList>
            <consortium name="The Broad Institute Genomics Platform"/>
            <consortium name="The Broad Institute Genome Sequencing Center for Infectious Disease"/>
            <person name="Wu L."/>
            <person name="Ma J."/>
        </authorList>
    </citation>
    <scope>NUCLEOTIDE SEQUENCE [LARGE SCALE GENOMIC DNA]</scope>
    <source>
        <strain evidence="9">KCTC 52368</strain>
    </source>
</reference>
<accession>A0ABW5MXD6</accession>
<evidence type="ECO:0000259" key="6">
    <source>
        <dbReference type="Pfam" id="PF01433"/>
    </source>
</evidence>